<organism evidence="2 3">
    <name type="scientific">Methyloceanibacter marginalis</name>
    <dbReference type="NCBI Taxonomy" id="1774971"/>
    <lineage>
        <taxon>Bacteria</taxon>
        <taxon>Pseudomonadati</taxon>
        <taxon>Pseudomonadota</taxon>
        <taxon>Alphaproteobacteria</taxon>
        <taxon>Hyphomicrobiales</taxon>
        <taxon>Hyphomicrobiaceae</taxon>
        <taxon>Methyloceanibacter</taxon>
    </lineage>
</organism>
<dbReference type="AlphaFoldDB" id="A0A1E3WA83"/>
<evidence type="ECO:0000313" key="3">
    <source>
        <dbReference type="Proteomes" id="UP000095042"/>
    </source>
</evidence>
<dbReference type="OrthoDB" id="8450910at2"/>
<dbReference type="RefSeq" id="WP_069624136.1">
    <property type="nucleotide sequence ID" value="NZ_LPWD01000254.1"/>
</dbReference>
<name>A0A1E3WA83_9HYPH</name>
<protein>
    <recommendedName>
        <fullName evidence="1">KTSC domain-containing protein</fullName>
    </recommendedName>
</protein>
<dbReference type="Pfam" id="PF13619">
    <property type="entry name" value="KTSC"/>
    <property type="match status" value="1"/>
</dbReference>
<dbReference type="InterPro" id="IPR025309">
    <property type="entry name" value="KTSC_dom"/>
</dbReference>
<feature type="domain" description="KTSC" evidence="1">
    <location>
        <begin position="10"/>
        <end position="67"/>
    </location>
</feature>
<keyword evidence="3" id="KW-1185">Reference proteome</keyword>
<proteinExistence type="predicted"/>
<evidence type="ECO:0000259" key="1">
    <source>
        <dbReference type="Pfam" id="PF13619"/>
    </source>
</evidence>
<reference evidence="2 3" key="1">
    <citation type="journal article" date="2016" name="Environ. Microbiol.">
        <title>New Methyloceanibacter diversity from North Sea sediments includes methanotroph containing solely the soluble methane monooxygenase.</title>
        <authorList>
            <person name="Vekeman B."/>
            <person name="Kerckhof F.M."/>
            <person name="Cremers G."/>
            <person name="de Vos P."/>
            <person name="Vandamme P."/>
            <person name="Boon N."/>
            <person name="Op den Camp H.J."/>
            <person name="Heylen K."/>
        </authorList>
    </citation>
    <scope>NUCLEOTIDE SEQUENCE [LARGE SCALE GENOMIC DNA]</scope>
    <source>
        <strain evidence="2 3">R-67177</strain>
    </source>
</reference>
<evidence type="ECO:0000313" key="2">
    <source>
        <dbReference type="EMBL" id="ODS02681.1"/>
    </source>
</evidence>
<accession>A0A1E3WA83</accession>
<gene>
    <name evidence="2" type="ORF">AUC71_14105</name>
</gene>
<dbReference type="Proteomes" id="UP000095042">
    <property type="component" value="Unassembled WGS sequence"/>
</dbReference>
<dbReference type="EMBL" id="LPWD01000254">
    <property type="protein sequence ID" value="ODS02681.1"/>
    <property type="molecule type" value="Genomic_DNA"/>
</dbReference>
<comment type="caution">
    <text evidence="2">The sequence shown here is derived from an EMBL/GenBank/DDBJ whole genome shotgun (WGS) entry which is preliminary data.</text>
</comment>
<sequence>MEGGVPHLRSSAISRVEYNPSARILSIWFVDSGGPYDYHGVPAHIYEGLLSASSAGSYFNDFIRDQYSVG</sequence>